<keyword evidence="7" id="KW-0012">Acyltransferase</keyword>
<dbReference type="GO" id="GO:0042121">
    <property type="term" value="P:alginic acid biosynthetic process"/>
    <property type="evidence" value="ECO:0007669"/>
    <property type="project" value="InterPro"/>
</dbReference>
<feature type="transmembrane region" description="Helical" evidence="8">
    <location>
        <begin position="75"/>
        <end position="94"/>
    </location>
</feature>
<evidence type="ECO:0000256" key="2">
    <source>
        <dbReference type="ARBA" id="ARBA00010323"/>
    </source>
</evidence>
<feature type="transmembrane region" description="Helical" evidence="8">
    <location>
        <begin position="385"/>
        <end position="406"/>
    </location>
</feature>
<dbReference type="PIRSF" id="PIRSF016636">
    <property type="entry name" value="AlgI_DltB"/>
    <property type="match status" value="1"/>
</dbReference>
<feature type="transmembrane region" description="Helical" evidence="8">
    <location>
        <begin position="343"/>
        <end position="365"/>
    </location>
</feature>
<comment type="subcellular location">
    <subcellularLocation>
        <location evidence="1">Cell membrane</location>
        <topology evidence="1">Multi-pass membrane protein</topology>
    </subcellularLocation>
</comment>
<dbReference type="InterPro" id="IPR051085">
    <property type="entry name" value="MB_O-acyltransferase"/>
</dbReference>
<keyword evidence="11" id="KW-1185">Reference proteome</keyword>
<dbReference type="InterPro" id="IPR024194">
    <property type="entry name" value="Ac/AlaTfrase_AlgI/DltB"/>
</dbReference>
<dbReference type="PANTHER" id="PTHR13285">
    <property type="entry name" value="ACYLTRANSFERASE"/>
    <property type="match status" value="1"/>
</dbReference>
<dbReference type="GO" id="GO:0005886">
    <property type="term" value="C:plasma membrane"/>
    <property type="evidence" value="ECO:0007669"/>
    <property type="project" value="UniProtKB-SubCell"/>
</dbReference>
<keyword evidence="7" id="KW-0808">Transferase</keyword>
<reference evidence="10" key="2">
    <citation type="journal article" date="2018" name="BMC Genomics">
        <title>Whole genome sequencing and function prediction of 133 gut anaerobes isolated from chicken caecum in pure cultures.</title>
        <authorList>
            <person name="Medvecky M."/>
            <person name="Cejkova D."/>
            <person name="Polansky O."/>
            <person name="Karasova D."/>
            <person name="Kubasova T."/>
            <person name="Cizek A."/>
            <person name="Rychlik I."/>
        </authorList>
    </citation>
    <scope>NUCLEOTIDE SEQUENCE</scope>
    <source>
        <strain evidence="10">An178</strain>
    </source>
</reference>
<evidence type="ECO:0000256" key="8">
    <source>
        <dbReference type="SAM" id="Phobius"/>
    </source>
</evidence>
<dbReference type="RefSeq" id="WP_087158841.1">
    <property type="nucleotide sequence ID" value="NZ_JADMUL010000018.1"/>
</dbReference>
<organism evidence="10 11">
    <name type="scientific">Faecalitalea cylindroides</name>
    <dbReference type="NCBI Taxonomy" id="39483"/>
    <lineage>
        <taxon>Bacteria</taxon>
        <taxon>Bacillati</taxon>
        <taxon>Bacillota</taxon>
        <taxon>Erysipelotrichia</taxon>
        <taxon>Erysipelotrichales</taxon>
        <taxon>Erysipelotrichaceae</taxon>
        <taxon>Faecalitalea</taxon>
    </lineage>
</organism>
<evidence type="ECO:0000256" key="4">
    <source>
        <dbReference type="ARBA" id="ARBA00022692"/>
    </source>
</evidence>
<feature type="transmembrane region" description="Helical" evidence="8">
    <location>
        <begin position="27"/>
        <end position="43"/>
    </location>
</feature>
<dbReference type="Proteomes" id="UP000195447">
    <property type="component" value="Unassembled WGS sequence"/>
</dbReference>
<name>A0A1Y4LRS1_9FIRM</name>
<keyword evidence="6 7" id="KW-0472">Membrane</keyword>
<dbReference type="Pfam" id="PF03062">
    <property type="entry name" value="MBOAT"/>
    <property type="match status" value="1"/>
</dbReference>
<dbReference type="PIRSF" id="PIRSF500217">
    <property type="entry name" value="AlgI"/>
    <property type="match status" value="1"/>
</dbReference>
<feature type="transmembrane region" description="Helical" evidence="8">
    <location>
        <begin position="6"/>
        <end position="22"/>
    </location>
</feature>
<evidence type="ECO:0000313" key="9">
    <source>
        <dbReference type="EMBL" id="MDC0828262.1"/>
    </source>
</evidence>
<evidence type="ECO:0000256" key="7">
    <source>
        <dbReference type="PIRNR" id="PIRNR016636"/>
    </source>
</evidence>
<accession>A0A1Y4LRS1</accession>
<evidence type="ECO:0000256" key="6">
    <source>
        <dbReference type="ARBA" id="ARBA00023136"/>
    </source>
</evidence>
<proteinExistence type="inferred from homology"/>
<dbReference type="Proteomes" id="UP001220658">
    <property type="component" value="Unassembled WGS sequence"/>
</dbReference>
<evidence type="ECO:0000313" key="10">
    <source>
        <dbReference type="EMBL" id="OUP59353.1"/>
    </source>
</evidence>
<evidence type="ECO:0000256" key="5">
    <source>
        <dbReference type="ARBA" id="ARBA00022989"/>
    </source>
</evidence>
<evidence type="ECO:0000313" key="11">
    <source>
        <dbReference type="Proteomes" id="UP000195447"/>
    </source>
</evidence>
<comment type="similarity">
    <text evidence="2 7">Belongs to the membrane-bound acyltransferase family.</text>
</comment>
<dbReference type="EMBL" id="NFKM01000014">
    <property type="protein sequence ID" value="OUP59353.1"/>
    <property type="molecule type" value="Genomic_DNA"/>
</dbReference>
<dbReference type="GO" id="GO:0016746">
    <property type="term" value="F:acyltransferase activity"/>
    <property type="evidence" value="ECO:0007669"/>
    <property type="project" value="UniProtKB-KW"/>
</dbReference>
<reference evidence="11" key="1">
    <citation type="submission" date="2017-04" db="EMBL/GenBank/DDBJ databases">
        <title>Function of individual gut microbiota members based on whole genome sequencing of pure cultures obtained from chicken caecum.</title>
        <authorList>
            <person name="Medvecky M."/>
            <person name="Cejkova D."/>
            <person name="Polansky O."/>
            <person name="Karasova D."/>
            <person name="Kubasova T."/>
            <person name="Cizek A."/>
            <person name="Rychlik I."/>
        </authorList>
    </citation>
    <scope>NUCLEOTIDE SEQUENCE [LARGE SCALE GENOMIC DNA]</scope>
    <source>
        <strain evidence="11">An178</strain>
    </source>
</reference>
<dbReference type="PANTHER" id="PTHR13285:SF18">
    <property type="entry name" value="PROTEIN-CYSTEINE N-PALMITOYLTRANSFERASE RASP"/>
    <property type="match status" value="1"/>
</dbReference>
<feature type="transmembrane region" description="Helical" evidence="8">
    <location>
        <begin position="427"/>
        <end position="448"/>
    </location>
</feature>
<keyword evidence="5 8" id="KW-1133">Transmembrane helix</keyword>
<keyword evidence="4 8" id="KW-0812">Transmembrane</keyword>
<dbReference type="AlphaFoldDB" id="A0A1Y4LRS1"/>
<feature type="transmembrane region" description="Helical" evidence="8">
    <location>
        <begin position="136"/>
        <end position="156"/>
    </location>
</feature>
<sequence>MIFNSLIFIFFFLPVSLILYYLTPSTYFKNIVLLIISLLFYSWNDPVTLILLVLSILWNYISGIQIAKETKHRKLIIVTSIAFNVLILCIYKYIDMVVPFEIDTSHVPIGLSFFTFSAISYLGDVITKKVEPQKDIVLFSLYICFFGKISSGPIVTYSQMQSQLKSRIMNRAKFNAGMVLFIKGLIKKIIFADQFALVFQALSGNDTVLGTWLYAISYALQLYFDFSGYSDMAIGISKMFGFDFDINFDHPYMSKTIQEFFRRWHISLGNWFKNYVYFPLGGSRVNNTLYVRNILIVWFLTGIWHGANITYIIWGLYLGLFVLMEKFFLKKALKKLPKFISHIYTLLVVLIGWVFFFSPSLLSAFDTLLRMFGVGASSFMNSDFLFVFTSYLVLIVFGIFFTTTIYDKLQIFSYNHLKNKGVIITSVVYVVFFVVCISMMVGSTYQSFLYSAF</sequence>
<dbReference type="EMBL" id="JAQNCK010000013">
    <property type="protein sequence ID" value="MDC0828262.1"/>
    <property type="molecule type" value="Genomic_DNA"/>
</dbReference>
<feature type="transmembrane region" description="Helical" evidence="8">
    <location>
        <begin position="207"/>
        <end position="224"/>
    </location>
</feature>
<comment type="caution">
    <text evidence="10">The sequence shown here is derived from an EMBL/GenBank/DDBJ whole genome shotgun (WGS) entry which is preliminary data.</text>
</comment>
<dbReference type="InterPro" id="IPR004299">
    <property type="entry name" value="MBOAT_fam"/>
</dbReference>
<feature type="transmembrane region" description="Helical" evidence="8">
    <location>
        <begin position="295"/>
        <end position="323"/>
    </location>
</feature>
<reference evidence="9" key="3">
    <citation type="submission" date="2023-01" db="EMBL/GenBank/DDBJ databases">
        <title>Human gut microbiome strain richness.</title>
        <authorList>
            <person name="Chen-Liaw A."/>
        </authorList>
    </citation>
    <scope>NUCLEOTIDE SEQUENCE</scope>
    <source>
        <strain evidence="9">D55st1_G4_D55t1_190419</strain>
    </source>
</reference>
<protein>
    <submittedName>
        <fullName evidence="9">MBOAT family protein</fullName>
    </submittedName>
</protein>
<gene>
    <name evidence="10" type="ORF">B5F14_07330</name>
    <name evidence="9" type="ORF">POG00_05990</name>
</gene>
<dbReference type="InterPro" id="IPR028362">
    <property type="entry name" value="AlgI"/>
</dbReference>
<keyword evidence="3 7" id="KW-1003">Cell membrane</keyword>
<evidence type="ECO:0000256" key="3">
    <source>
        <dbReference type="ARBA" id="ARBA00022475"/>
    </source>
</evidence>
<evidence type="ECO:0000256" key="1">
    <source>
        <dbReference type="ARBA" id="ARBA00004651"/>
    </source>
</evidence>